<evidence type="ECO:0000313" key="3">
    <source>
        <dbReference type="Proteomes" id="UP000615989"/>
    </source>
</evidence>
<name>A0ABX1PQ37_9RHOO</name>
<proteinExistence type="predicted"/>
<dbReference type="RefSeq" id="WP_169120090.1">
    <property type="nucleotide sequence ID" value="NZ_WTVG02000040.1"/>
</dbReference>
<reference evidence="2" key="1">
    <citation type="submission" date="2019-12" db="EMBL/GenBank/DDBJ databases">
        <title>Comparative genomics gives insights into the taxonomy of the Azoarcus-Aromatoleum group and reveals separate origins of nif in the plant-associated Azoarcus and non-plant-associated Aromatoleum sub-groups.</title>
        <authorList>
            <person name="Lafos M."/>
            <person name="Maluk M."/>
            <person name="Batista M."/>
            <person name="Junghare M."/>
            <person name="Carmona M."/>
            <person name="Faoro H."/>
            <person name="Cruz L.M."/>
            <person name="Battistoni F."/>
            <person name="De Souza E."/>
            <person name="Pedrosa F."/>
            <person name="Chen W.-M."/>
            <person name="Poole P.S."/>
            <person name="Dixon R.A."/>
            <person name="James E.K."/>
        </authorList>
    </citation>
    <scope>NUCLEOTIDE SEQUENCE</scope>
    <source>
        <strain evidence="2">LuFRes1</strain>
    </source>
</reference>
<gene>
    <name evidence="2" type="ORF">GO606_18755</name>
</gene>
<dbReference type="InterPro" id="IPR006429">
    <property type="entry name" value="Phage_lambda_portal"/>
</dbReference>
<dbReference type="NCBIfam" id="TIGR01539">
    <property type="entry name" value="portal_lambda"/>
    <property type="match status" value="1"/>
</dbReference>
<dbReference type="Pfam" id="PF05136">
    <property type="entry name" value="Phage_portal_2"/>
    <property type="match status" value="1"/>
</dbReference>
<organism evidence="2 3">
    <name type="scientific">Aromatoleum anaerobium</name>
    <dbReference type="NCBI Taxonomy" id="182180"/>
    <lineage>
        <taxon>Bacteria</taxon>
        <taxon>Pseudomonadati</taxon>
        <taxon>Pseudomonadota</taxon>
        <taxon>Betaproteobacteria</taxon>
        <taxon>Rhodocyclales</taxon>
        <taxon>Rhodocyclaceae</taxon>
        <taxon>Aromatoleum</taxon>
    </lineage>
</organism>
<feature type="region of interest" description="Disordered" evidence="1">
    <location>
        <begin position="454"/>
        <end position="484"/>
    </location>
</feature>
<dbReference type="EMBL" id="WTVG01000086">
    <property type="protein sequence ID" value="NMG26713.1"/>
    <property type="molecule type" value="Genomic_DNA"/>
</dbReference>
<accession>A0ABX1PQ37</accession>
<evidence type="ECO:0000313" key="2">
    <source>
        <dbReference type="EMBL" id="NMG26713.1"/>
    </source>
</evidence>
<sequence length="484" mass="53549">MARKRTRRPTATAAPVHTAADAPFVARAQYDAAGQGRRMRGWRAPSTGPNRATAGLETIRNRTRDAVRNDWSAAAGARSLVTNLIGSGIVPRPRTTDPKLKAKLIELWDSWVREADADGVLDFYGLQTLATRSWITSGEVFFRLRPRRRDDGLTVPLQVQLIESDMVPTIDRPLPAGNVIRSGIEFNRIGRRVAYWVYRTHPGDQVFGAANFSELVRVPVDQMRHMFEPLRPGQLRGVSDLAPVLAKLRGVMDFDDAVLERQRLANLFTLFVTRPTPTGPMPIDVTTGQPYSATESDGSPVIMMEPGLVQELAPGEDVKFSEPPDSGANYSEFVRAQHLGVSAGQGLPYELLTGDLKDVSDRSLRIILNEFRRHCGQRQWQIIIPMLCQPVRDAWAVHAGLGGHLSGAEVREAKRVTWAPEAWAYIHPVQDVQAKRIEVEAGFRARSQVIAATGEDPDEVDKLRAEDAERDRRVRPAGGSGRGA</sequence>
<dbReference type="Proteomes" id="UP000615989">
    <property type="component" value="Unassembled WGS sequence"/>
</dbReference>
<comment type="caution">
    <text evidence="2">The sequence shown here is derived from an EMBL/GenBank/DDBJ whole genome shotgun (WGS) entry which is preliminary data.</text>
</comment>
<feature type="compositionally biased region" description="Basic and acidic residues" evidence="1">
    <location>
        <begin position="460"/>
        <end position="474"/>
    </location>
</feature>
<keyword evidence="3" id="KW-1185">Reference proteome</keyword>
<protein>
    <submittedName>
        <fullName evidence="2">Phage portal protein</fullName>
    </submittedName>
</protein>
<evidence type="ECO:0000256" key="1">
    <source>
        <dbReference type="SAM" id="MobiDB-lite"/>
    </source>
</evidence>